<dbReference type="STRING" id="391937.NA2_07092"/>
<evidence type="ECO:0000313" key="2">
    <source>
        <dbReference type="EMBL" id="EKF19639.1"/>
    </source>
</evidence>
<feature type="domain" description="YtkA-like" evidence="1">
    <location>
        <begin position="42"/>
        <end position="122"/>
    </location>
</feature>
<evidence type="ECO:0000313" key="3">
    <source>
        <dbReference type="Proteomes" id="UP000006786"/>
    </source>
</evidence>
<dbReference type="PATRIC" id="fig|391937.3.peg.1458"/>
<sequence length="139" mass="14807">MRSVLGVLVAVLAVYAGWKLLAPPPPEIDVSYNTVSADGLYQVMFETDVEPVPVGETHSWVLSLTTPEGAPVSDATILIDGGMPAHGHGLPTAPQVSENLGEGRYRIEGMRFNMGGHWEIRIAISAPPGDDSAVFNLEL</sequence>
<reference evidence="2 3" key="1">
    <citation type="journal article" date="2012" name="J. Bacteriol.">
        <title>Genome Sequence of Nitratireductor pacificus Type Strain pht-3B.</title>
        <authorList>
            <person name="Lai Q."/>
            <person name="Li G."/>
            <person name="Shao Z."/>
        </authorList>
    </citation>
    <scope>NUCLEOTIDE SEQUENCE [LARGE SCALE GENOMIC DNA]</scope>
    <source>
        <strain evidence="3">pht-3B</strain>
    </source>
</reference>
<accession>K2LPR0</accession>
<dbReference type="RefSeq" id="WP_008595827.1">
    <property type="nucleotide sequence ID" value="NZ_AMRM01000006.1"/>
</dbReference>
<evidence type="ECO:0000259" key="1">
    <source>
        <dbReference type="Pfam" id="PF13115"/>
    </source>
</evidence>
<dbReference type="Proteomes" id="UP000006786">
    <property type="component" value="Unassembled WGS sequence"/>
</dbReference>
<dbReference type="AlphaFoldDB" id="K2LPR0"/>
<proteinExistence type="predicted"/>
<comment type="caution">
    <text evidence="2">The sequence shown here is derived from an EMBL/GenBank/DDBJ whole genome shotgun (WGS) entry which is preliminary data.</text>
</comment>
<gene>
    <name evidence="2" type="ORF">NA2_07092</name>
</gene>
<dbReference type="eggNOG" id="ENOG5032ZBS">
    <property type="taxonomic scope" value="Bacteria"/>
</dbReference>
<keyword evidence="3" id="KW-1185">Reference proteome</keyword>
<dbReference type="Pfam" id="PF13115">
    <property type="entry name" value="YtkA"/>
    <property type="match status" value="1"/>
</dbReference>
<dbReference type="EMBL" id="AMRM01000006">
    <property type="protein sequence ID" value="EKF19639.1"/>
    <property type="molecule type" value="Genomic_DNA"/>
</dbReference>
<organism evidence="2 3">
    <name type="scientific">Nitratireductor pacificus pht-3B</name>
    <dbReference type="NCBI Taxonomy" id="391937"/>
    <lineage>
        <taxon>Bacteria</taxon>
        <taxon>Pseudomonadati</taxon>
        <taxon>Pseudomonadota</taxon>
        <taxon>Alphaproteobacteria</taxon>
        <taxon>Hyphomicrobiales</taxon>
        <taxon>Phyllobacteriaceae</taxon>
        <taxon>Nitratireductor</taxon>
    </lineage>
</organism>
<dbReference type="InterPro" id="IPR032693">
    <property type="entry name" value="YtkA-like_dom"/>
</dbReference>
<name>K2LPR0_9HYPH</name>
<dbReference type="OrthoDB" id="330101at2"/>
<protein>
    <submittedName>
        <fullName evidence="2">Auxin-binding protein</fullName>
    </submittedName>
</protein>